<dbReference type="PANTHER" id="PTHR43968:SF6">
    <property type="entry name" value="GLUTATHIONE S-TRANSFERASE OMEGA"/>
    <property type="match status" value="1"/>
</dbReference>
<dbReference type="OrthoDB" id="9795329at2"/>
<dbReference type="InterPro" id="IPR036249">
    <property type="entry name" value="Thioredoxin-like_sf"/>
</dbReference>
<evidence type="ECO:0000313" key="3">
    <source>
        <dbReference type="EMBL" id="SPF29278.1"/>
    </source>
</evidence>
<dbReference type="RefSeq" id="WP_108781989.1">
    <property type="nucleotide sequence ID" value="NZ_OMKW01000002.1"/>
</dbReference>
<dbReference type="SUPFAM" id="SSF47616">
    <property type="entry name" value="GST C-terminal domain-like"/>
    <property type="match status" value="1"/>
</dbReference>
<dbReference type="PROSITE" id="PS50404">
    <property type="entry name" value="GST_NTER"/>
    <property type="match status" value="1"/>
</dbReference>
<dbReference type="PROSITE" id="PS50405">
    <property type="entry name" value="GST_CTER"/>
    <property type="match status" value="1"/>
</dbReference>
<dbReference type="SUPFAM" id="SSF52833">
    <property type="entry name" value="Thioredoxin-like"/>
    <property type="match status" value="1"/>
</dbReference>
<dbReference type="EMBL" id="OMKW01000002">
    <property type="protein sequence ID" value="SPF29278.1"/>
    <property type="molecule type" value="Genomic_DNA"/>
</dbReference>
<reference evidence="3 4" key="1">
    <citation type="submission" date="2018-03" db="EMBL/GenBank/DDBJ databases">
        <authorList>
            <person name="Keele B.F."/>
        </authorList>
    </citation>
    <scope>NUCLEOTIDE SEQUENCE [LARGE SCALE GENOMIC DNA]</scope>
    <source>
        <strain evidence="3 4">CeCT 8812</strain>
    </source>
</reference>
<dbReference type="Gene3D" id="3.40.30.10">
    <property type="entry name" value="Glutaredoxin"/>
    <property type="match status" value="1"/>
</dbReference>
<feature type="domain" description="GST C-terminal" evidence="2">
    <location>
        <begin position="84"/>
        <end position="202"/>
    </location>
</feature>
<evidence type="ECO:0000313" key="4">
    <source>
        <dbReference type="Proteomes" id="UP000244932"/>
    </source>
</evidence>
<dbReference type="AlphaFoldDB" id="A0A2R8AB43"/>
<sequence length="202" mass="22091">MKLYDSTTSPYCRKVNILIEEADKADAVELAYVKGTPMNPGTLPVGSNPLGKIPCLVRETGPALFDSRVICAYLDAEWQLELYPEGARGWDVRTLEALSDGILDASILIVYEGRTRPEDKQFDGWIDAQRAKVERALDALEALWLSHLAGPFDMGHIAVAAAVGYIDFRGVVPGWRDSRPGLAAWAAEIAERPSIAATVPHE</sequence>
<proteinExistence type="predicted"/>
<accession>A0A2R8AB43</accession>
<dbReference type="PANTHER" id="PTHR43968">
    <property type="match status" value="1"/>
</dbReference>
<keyword evidence="4" id="KW-1185">Reference proteome</keyword>
<dbReference type="GO" id="GO:0005737">
    <property type="term" value="C:cytoplasm"/>
    <property type="evidence" value="ECO:0007669"/>
    <property type="project" value="TreeGrafter"/>
</dbReference>
<dbReference type="Pfam" id="PF13410">
    <property type="entry name" value="GST_C_2"/>
    <property type="match status" value="1"/>
</dbReference>
<feature type="domain" description="GST N-terminal" evidence="1">
    <location>
        <begin position="1"/>
        <end position="82"/>
    </location>
</feature>
<dbReference type="Gene3D" id="1.20.1050.10">
    <property type="match status" value="1"/>
</dbReference>
<dbReference type="CDD" id="cd03205">
    <property type="entry name" value="GST_C_6"/>
    <property type="match status" value="1"/>
</dbReference>
<gene>
    <name evidence="3" type="primary">yibF</name>
    <name evidence="3" type="ORF">POI8812_01586</name>
</gene>
<dbReference type="InterPro" id="IPR036282">
    <property type="entry name" value="Glutathione-S-Trfase_C_sf"/>
</dbReference>
<dbReference type="Pfam" id="PF13409">
    <property type="entry name" value="GST_N_2"/>
    <property type="match status" value="1"/>
</dbReference>
<evidence type="ECO:0000259" key="1">
    <source>
        <dbReference type="PROSITE" id="PS50404"/>
    </source>
</evidence>
<evidence type="ECO:0000259" key="2">
    <source>
        <dbReference type="PROSITE" id="PS50405"/>
    </source>
</evidence>
<organism evidence="3 4">
    <name type="scientific">Pontivivens insulae</name>
    <dbReference type="NCBI Taxonomy" id="1639689"/>
    <lineage>
        <taxon>Bacteria</taxon>
        <taxon>Pseudomonadati</taxon>
        <taxon>Pseudomonadota</taxon>
        <taxon>Alphaproteobacteria</taxon>
        <taxon>Rhodobacterales</taxon>
        <taxon>Paracoccaceae</taxon>
        <taxon>Pontivivens</taxon>
    </lineage>
</organism>
<dbReference type="InterPro" id="IPR004045">
    <property type="entry name" value="Glutathione_S-Trfase_N"/>
</dbReference>
<dbReference type="CDD" id="cd03049">
    <property type="entry name" value="GST_N_3"/>
    <property type="match status" value="1"/>
</dbReference>
<dbReference type="InterPro" id="IPR050983">
    <property type="entry name" value="GST_Omega/HSP26"/>
</dbReference>
<dbReference type="Proteomes" id="UP000244932">
    <property type="component" value="Unassembled WGS sequence"/>
</dbReference>
<protein>
    <submittedName>
        <fullName evidence="3">Putative GST-like protein YibF</fullName>
    </submittedName>
</protein>
<dbReference type="InterPro" id="IPR010987">
    <property type="entry name" value="Glutathione-S-Trfase_C-like"/>
</dbReference>
<name>A0A2R8AB43_9RHOB</name>